<name>A0ABS8V310_DATST</name>
<evidence type="ECO:0000256" key="1">
    <source>
        <dbReference type="SAM" id="MobiDB-lite"/>
    </source>
</evidence>
<gene>
    <name evidence="2" type="ORF">HAX54_027731</name>
</gene>
<reference evidence="2 3" key="1">
    <citation type="journal article" date="2021" name="BMC Genomics">
        <title>Datura genome reveals duplications of psychoactive alkaloid biosynthetic genes and high mutation rate following tissue culture.</title>
        <authorList>
            <person name="Rajewski A."/>
            <person name="Carter-House D."/>
            <person name="Stajich J."/>
            <person name="Litt A."/>
        </authorList>
    </citation>
    <scope>NUCLEOTIDE SEQUENCE [LARGE SCALE GENOMIC DNA]</scope>
    <source>
        <strain evidence="2">AR-01</strain>
    </source>
</reference>
<evidence type="ECO:0000313" key="3">
    <source>
        <dbReference type="Proteomes" id="UP000823775"/>
    </source>
</evidence>
<evidence type="ECO:0000313" key="2">
    <source>
        <dbReference type="EMBL" id="MCD9641518.1"/>
    </source>
</evidence>
<accession>A0ABS8V310</accession>
<dbReference type="EMBL" id="JACEIK010003382">
    <property type="protein sequence ID" value="MCD9641518.1"/>
    <property type="molecule type" value="Genomic_DNA"/>
</dbReference>
<protein>
    <submittedName>
        <fullName evidence="2">Uncharacterized protein</fullName>
    </submittedName>
</protein>
<feature type="region of interest" description="Disordered" evidence="1">
    <location>
        <begin position="69"/>
        <end position="91"/>
    </location>
</feature>
<proteinExistence type="predicted"/>
<sequence length="112" mass="12733">MTKIRRIRGRVEEKYKKEEEVQKLKGEKIYKSESVIVNYAKTLENDKLLKESYKEEGNNVVNVATYKESDDNGVTNEKVEKGRDGTNSAVADKGDEVDLSMNTIVETAYAHT</sequence>
<keyword evidence="3" id="KW-1185">Reference proteome</keyword>
<organism evidence="2 3">
    <name type="scientific">Datura stramonium</name>
    <name type="common">Jimsonweed</name>
    <name type="synonym">Common thornapple</name>
    <dbReference type="NCBI Taxonomy" id="4076"/>
    <lineage>
        <taxon>Eukaryota</taxon>
        <taxon>Viridiplantae</taxon>
        <taxon>Streptophyta</taxon>
        <taxon>Embryophyta</taxon>
        <taxon>Tracheophyta</taxon>
        <taxon>Spermatophyta</taxon>
        <taxon>Magnoliopsida</taxon>
        <taxon>eudicotyledons</taxon>
        <taxon>Gunneridae</taxon>
        <taxon>Pentapetalae</taxon>
        <taxon>asterids</taxon>
        <taxon>lamiids</taxon>
        <taxon>Solanales</taxon>
        <taxon>Solanaceae</taxon>
        <taxon>Solanoideae</taxon>
        <taxon>Datureae</taxon>
        <taxon>Datura</taxon>
    </lineage>
</organism>
<dbReference type="Proteomes" id="UP000823775">
    <property type="component" value="Unassembled WGS sequence"/>
</dbReference>
<comment type="caution">
    <text evidence="2">The sequence shown here is derived from an EMBL/GenBank/DDBJ whole genome shotgun (WGS) entry which is preliminary data.</text>
</comment>